<dbReference type="InterPro" id="IPR020472">
    <property type="entry name" value="WD40_PAC1"/>
</dbReference>
<dbReference type="PROSITE" id="PS00678">
    <property type="entry name" value="WD_REPEATS_1"/>
    <property type="match status" value="1"/>
</dbReference>
<dbReference type="InterPro" id="IPR036322">
    <property type="entry name" value="WD40_repeat_dom_sf"/>
</dbReference>
<dbReference type="PANTHER" id="PTHR19855">
    <property type="entry name" value="WD40 REPEAT PROTEIN 12, 37"/>
    <property type="match status" value="1"/>
</dbReference>
<sequence length="474" mass="54152">MTSEVQVVFKTNLPEEFQAPEVQISIGTSSTNKELTQVQFSFKEQLIFQILKQLLADNGDVDIKGKKFNFMVNNVFITTSVQEYSSHSFKQSQYSILDKQSIQNEELIEIYYQFSLEKPKPTHSMPQEEWISTIKSLSHILNEKAKTYAVGFFNGDVKIFNKKDHKELLSIKQLHQDSIIQDALFLKNDALDKKLLVTCSTLPNSELRVSEIIERDRKYHFNQIAQSKHDEYSNINDGFKCLGSNPMNNEFICSAYQTNDSAPEKAILIWRLNKQHLEDSSQKQLKMGEMKRLKTNITYISAHQNITCGGGIQSMKWATPSRIYVGCSDHSVKIVNVEQAQIEEVLFTTYKVPTCIDSIQETLLLTGHEDATVKLWDIRTGVAERKYKSQYESHKSWISQVKVNSNVENVFVSGSYDGTVKMWDLRNEERPLATLKRKNEGNSDDYKVFALEWNGASQILSGGSDSHISVHSLA</sequence>
<dbReference type="PROSITE" id="PS50082">
    <property type="entry name" value="WD_REPEATS_2"/>
    <property type="match status" value="2"/>
</dbReference>
<dbReference type="Pfam" id="PF00400">
    <property type="entry name" value="WD40"/>
    <property type="match status" value="1"/>
</dbReference>
<evidence type="ECO:0000256" key="1">
    <source>
        <dbReference type="ARBA" id="ARBA00022574"/>
    </source>
</evidence>
<dbReference type="OrthoDB" id="10261640at2759"/>
<evidence type="ECO:0000256" key="3">
    <source>
        <dbReference type="PROSITE-ProRule" id="PRU00221"/>
    </source>
</evidence>
<dbReference type="InterPro" id="IPR019775">
    <property type="entry name" value="WD40_repeat_CS"/>
</dbReference>
<name>A0A077ZUQ7_STYLE</name>
<dbReference type="InterPro" id="IPR001680">
    <property type="entry name" value="WD40_rpt"/>
</dbReference>
<keyword evidence="5" id="KW-1185">Reference proteome</keyword>
<gene>
    <name evidence="4" type="primary">Contig5705.g6103</name>
    <name evidence="4" type="ORF">STYLEM_2008</name>
</gene>
<dbReference type="InParanoid" id="A0A077ZUQ7"/>
<dbReference type="Proteomes" id="UP000039865">
    <property type="component" value="Unassembled WGS sequence"/>
</dbReference>
<accession>A0A077ZUQ7</accession>
<keyword evidence="2" id="KW-0677">Repeat</keyword>
<feature type="repeat" description="WD" evidence="3">
    <location>
        <begin position="363"/>
        <end position="386"/>
    </location>
</feature>
<feature type="repeat" description="WD" evidence="3">
    <location>
        <begin position="391"/>
        <end position="433"/>
    </location>
</feature>
<dbReference type="PROSITE" id="PS50294">
    <property type="entry name" value="WD_REPEATS_REGION"/>
    <property type="match status" value="1"/>
</dbReference>
<dbReference type="SMART" id="SM00320">
    <property type="entry name" value="WD40"/>
    <property type="match status" value="4"/>
</dbReference>
<reference evidence="4 5" key="1">
    <citation type="submission" date="2014-06" db="EMBL/GenBank/DDBJ databases">
        <authorList>
            <person name="Swart Estienne"/>
        </authorList>
    </citation>
    <scope>NUCLEOTIDE SEQUENCE [LARGE SCALE GENOMIC DNA]</scope>
    <source>
        <strain evidence="4 5">130c</strain>
    </source>
</reference>
<evidence type="ECO:0000256" key="2">
    <source>
        <dbReference type="ARBA" id="ARBA00022737"/>
    </source>
</evidence>
<protein>
    <submittedName>
        <fullName evidence="4">Ribosome biogenesis protein wdr12</fullName>
    </submittedName>
</protein>
<proteinExistence type="predicted"/>
<evidence type="ECO:0000313" key="4">
    <source>
        <dbReference type="EMBL" id="CDW73040.1"/>
    </source>
</evidence>
<dbReference type="AlphaFoldDB" id="A0A077ZUQ7"/>
<keyword evidence="1 3" id="KW-0853">WD repeat</keyword>
<dbReference type="OMA" id="TQEVEYT"/>
<evidence type="ECO:0000313" key="5">
    <source>
        <dbReference type="Proteomes" id="UP000039865"/>
    </source>
</evidence>
<dbReference type="SUPFAM" id="SSF50978">
    <property type="entry name" value="WD40 repeat-like"/>
    <property type="match status" value="1"/>
</dbReference>
<dbReference type="PANTHER" id="PTHR19855:SF11">
    <property type="entry name" value="RIBOSOME BIOGENESIS PROTEIN WDR12"/>
    <property type="match status" value="1"/>
</dbReference>
<dbReference type="InterPro" id="IPR015943">
    <property type="entry name" value="WD40/YVTN_repeat-like_dom_sf"/>
</dbReference>
<dbReference type="PRINTS" id="PR00320">
    <property type="entry name" value="GPROTEINBRPT"/>
</dbReference>
<dbReference type="Gene3D" id="2.130.10.10">
    <property type="entry name" value="YVTN repeat-like/Quinoprotein amine dehydrogenase"/>
    <property type="match status" value="1"/>
</dbReference>
<organism evidence="4 5">
    <name type="scientific">Stylonychia lemnae</name>
    <name type="common">Ciliate</name>
    <dbReference type="NCBI Taxonomy" id="5949"/>
    <lineage>
        <taxon>Eukaryota</taxon>
        <taxon>Sar</taxon>
        <taxon>Alveolata</taxon>
        <taxon>Ciliophora</taxon>
        <taxon>Intramacronucleata</taxon>
        <taxon>Spirotrichea</taxon>
        <taxon>Stichotrichia</taxon>
        <taxon>Sporadotrichida</taxon>
        <taxon>Oxytrichidae</taxon>
        <taxon>Stylonychinae</taxon>
        <taxon>Stylonychia</taxon>
    </lineage>
</organism>
<dbReference type="EMBL" id="CCKQ01001944">
    <property type="protein sequence ID" value="CDW73040.1"/>
    <property type="molecule type" value="Genomic_DNA"/>
</dbReference>